<keyword evidence="6" id="KW-0186">Copper</keyword>
<dbReference type="Pfam" id="PF00264">
    <property type="entry name" value="Tyrosinase"/>
    <property type="match status" value="1"/>
</dbReference>
<feature type="domain" description="Tyrosinase copper-binding" evidence="13">
    <location>
        <begin position="282"/>
        <end position="293"/>
    </location>
</feature>
<proteinExistence type="inferred from homology"/>
<organism evidence="14 15">
    <name type="scientific">Venturia inaequalis</name>
    <name type="common">Apple scab fungus</name>
    <dbReference type="NCBI Taxonomy" id="5025"/>
    <lineage>
        <taxon>Eukaryota</taxon>
        <taxon>Fungi</taxon>
        <taxon>Dikarya</taxon>
        <taxon>Ascomycota</taxon>
        <taxon>Pezizomycotina</taxon>
        <taxon>Dothideomycetes</taxon>
        <taxon>Pleosporomycetidae</taxon>
        <taxon>Venturiales</taxon>
        <taxon>Venturiaceae</taxon>
        <taxon>Venturia</taxon>
    </lineage>
</organism>
<dbReference type="EC" id="1.14.18.1" evidence="3"/>
<evidence type="ECO:0000256" key="3">
    <source>
        <dbReference type="ARBA" id="ARBA00011906"/>
    </source>
</evidence>
<evidence type="ECO:0000259" key="12">
    <source>
        <dbReference type="PROSITE" id="PS00497"/>
    </source>
</evidence>
<protein>
    <recommendedName>
        <fullName evidence="3">tyrosinase</fullName>
        <ecNumber evidence="3">1.14.18.1</ecNumber>
    </recommendedName>
</protein>
<dbReference type="GO" id="GO:0004503">
    <property type="term" value="F:tyrosinase activity"/>
    <property type="evidence" value="ECO:0007669"/>
    <property type="project" value="UniProtKB-EC"/>
</dbReference>
<dbReference type="InterPro" id="IPR050316">
    <property type="entry name" value="Tyrosinase/Hemocyanin"/>
</dbReference>
<dbReference type="PRINTS" id="PR00092">
    <property type="entry name" value="TYROSINASE"/>
</dbReference>
<evidence type="ECO:0000256" key="8">
    <source>
        <dbReference type="ARBA" id="ARBA00023101"/>
    </source>
</evidence>
<comment type="similarity">
    <text evidence="2">Belongs to the tyrosinase family.</text>
</comment>
<gene>
    <name evidence="14" type="ORF">EG327_002299</name>
</gene>
<evidence type="ECO:0000256" key="1">
    <source>
        <dbReference type="ARBA" id="ARBA00001973"/>
    </source>
</evidence>
<dbReference type="InterPro" id="IPR008922">
    <property type="entry name" value="Di-copper_centre_dom_sf"/>
</dbReference>
<comment type="catalytic activity">
    <reaction evidence="10">
        <text>L-tyrosine + O2 = L-dopaquinone + H2O</text>
        <dbReference type="Rhea" id="RHEA:18117"/>
        <dbReference type="ChEBI" id="CHEBI:15377"/>
        <dbReference type="ChEBI" id="CHEBI:15379"/>
        <dbReference type="ChEBI" id="CHEBI:57924"/>
        <dbReference type="ChEBI" id="CHEBI:58315"/>
        <dbReference type="EC" id="1.14.18.1"/>
    </reaction>
</comment>
<sequence>MSTNIKAVGVPGRPGSDGSVPLRREVRELQSRFPDQWNLYMLGLEAFQGMDENNITSYYQLAGIHGMPYKPYNGVAGLPGASGGYCTHSSTIFLTWHRPYLSLVEQVLYAIIQDIARKFTGPDNAKYVAAAKDFRLPYYDWAAQSSGLPSALTAATVNVIDGNGKRQMANPLASFKFHPMNPSPGDFSASWSRFPATARYPDSKGNSRNGQVASALSTMTAALRTSVVVVLAIQNYNAFSNNRWLKNQQPGEYGSVENIHDAIHGAIGGGGHMSALDVSAYDPIFWLHHCNVDRLWAIWGALNPNSYVEPGAVGSDSFTAKTGTIEDVNTQLKPFWDGSGTKFWNSTGVKETITFNYAYPETQKWKFANVADYQRSVKSTVAQLYGTGNVVRDFIASGAIKSLPTTSLFTTQKAVVHGGASIQRTVRAAAPVGEAQAPMIQVDNDIGPDTPTLPSALTTLATAKTYTEYITNLRAEKHGLDQTFTVYIFLGDFNPDPQTWPFEYNTVGRFTVLGRAPDTPCTKCLNDAADRLVVTGTVPLTSALLQDIVAGSLSGLSTEEVVPHLVRNLHWRIVGFDGVEIAREGVPGLKVAVCSTVVGVGEGGGPVYDEEWVTHREVSDGRPGGLGGDDEV</sequence>
<evidence type="ECO:0000256" key="11">
    <source>
        <dbReference type="SAM" id="MobiDB-lite"/>
    </source>
</evidence>
<keyword evidence="15" id="KW-1185">Reference proteome</keyword>
<dbReference type="Gene3D" id="2.60.310.20">
    <property type="match status" value="1"/>
</dbReference>
<feature type="domain" description="Tyrosinase copper-binding" evidence="12">
    <location>
        <begin position="88"/>
        <end position="105"/>
    </location>
</feature>
<dbReference type="Proteomes" id="UP000490939">
    <property type="component" value="Unassembled WGS sequence"/>
</dbReference>
<evidence type="ECO:0000256" key="9">
    <source>
        <dbReference type="ARBA" id="ARBA00048233"/>
    </source>
</evidence>
<comment type="caution">
    <text evidence="14">The sequence shown here is derived from an EMBL/GenBank/DDBJ whole genome shotgun (WGS) entry which is preliminary data.</text>
</comment>
<evidence type="ECO:0000256" key="2">
    <source>
        <dbReference type="ARBA" id="ARBA00009928"/>
    </source>
</evidence>
<evidence type="ECO:0000256" key="4">
    <source>
        <dbReference type="ARBA" id="ARBA00022723"/>
    </source>
</evidence>
<dbReference type="AlphaFoldDB" id="A0A8H3VS12"/>
<dbReference type="PANTHER" id="PTHR11474:SF76">
    <property type="entry name" value="SHKT DOMAIN-CONTAINING PROTEIN"/>
    <property type="match status" value="1"/>
</dbReference>
<evidence type="ECO:0000256" key="10">
    <source>
        <dbReference type="ARBA" id="ARBA00048881"/>
    </source>
</evidence>
<dbReference type="Pfam" id="PF18132">
    <property type="entry name" value="Tyrosinase_C"/>
    <property type="match status" value="1"/>
</dbReference>
<keyword evidence="5" id="KW-0560">Oxidoreductase</keyword>
<dbReference type="InterPro" id="IPR041640">
    <property type="entry name" value="Tyrosinase_C"/>
</dbReference>
<evidence type="ECO:0000313" key="14">
    <source>
        <dbReference type="EMBL" id="KAE9993965.1"/>
    </source>
</evidence>
<evidence type="ECO:0000256" key="6">
    <source>
        <dbReference type="ARBA" id="ARBA00023008"/>
    </source>
</evidence>
<evidence type="ECO:0000259" key="13">
    <source>
        <dbReference type="PROSITE" id="PS00498"/>
    </source>
</evidence>
<keyword evidence="4" id="KW-0479">Metal-binding</keyword>
<evidence type="ECO:0000313" key="15">
    <source>
        <dbReference type="Proteomes" id="UP000490939"/>
    </source>
</evidence>
<comment type="cofactor">
    <cofactor evidence="1">
        <name>Cu(2+)</name>
        <dbReference type="ChEBI" id="CHEBI:29036"/>
    </cofactor>
</comment>
<dbReference type="PROSITE" id="PS00497">
    <property type="entry name" value="TYROSINASE_1"/>
    <property type="match status" value="1"/>
</dbReference>
<reference evidence="14 15" key="1">
    <citation type="submission" date="2019-07" db="EMBL/GenBank/DDBJ databases">
        <title>Venturia inaequalis Genome Resource.</title>
        <authorList>
            <person name="Lichtner F.J."/>
        </authorList>
    </citation>
    <scope>NUCLEOTIDE SEQUENCE [LARGE SCALE GENOMIC DNA]</scope>
    <source>
        <strain evidence="14 15">DMI_063113</strain>
    </source>
</reference>
<accession>A0A8H3VS12</accession>
<comment type="catalytic activity">
    <reaction evidence="9">
        <text>2 L-dopa + O2 = 2 L-dopaquinone + 2 H2O</text>
        <dbReference type="Rhea" id="RHEA:34287"/>
        <dbReference type="ChEBI" id="CHEBI:15377"/>
        <dbReference type="ChEBI" id="CHEBI:15379"/>
        <dbReference type="ChEBI" id="CHEBI:57504"/>
        <dbReference type="ChEBI" id="CHEBI:57924"/>
        <dbReference type="EC" id="1.14.18.1"/>
    </reaction>
</comment>
<feature type="region of interest" description="Disordered" evidence="11">
    <location>
        <begin position="1"/>
        <end position="20"/>
    </location>
</feature>
<dbReference type="GO" id="GO:0042438">
    <property type="term" value="P:melanin biosynthetic process"/>
    <property type="evidence" value="ECO:0007669"/>
    <property type="project" value="UniProtKB-KW"/>
</dbReference>
<dbReference type="Gene3D" id="1.10.1280.10">
    <property type="entry name" value="Di-copper center containing domain from catechol oxidase"/>
    <property type="match status" value="1"/>
</dbReference>
<name>A0A8H3VS12_VENIN</name>
<dbReference type="EMBL" id="WNWR01000017">
    <property type="protein sequence ID" value="KAE9993965.1"/>
    <property type="molecule type" value="Genomic_DNA"/>
</dbReference>
<dbReference type="GO" id="GO:0046872">
    <property type="term" value="F:metal ion binding"/>
    <property type="evidence" value="ECO:0007669"/>
    <property type="project" value="UniProtKB-KW"/>
</dbReference>
<dbReference type="PANTHER" id="PTHR11474">
    <property type="entry name" value="TYROSINASE FAMILY MEMBER"/>
    <property type="match status" value="1"/>
</dbReference>
<evidence type="ECO:0000256" key="7">
    <source>
        <dbReference type="ARBA" id="ARBA00023033"/>
    </source>
</evidence>
<keyword evidence="8" id="KW-0470">Melanin biosynthesis</keyword>
<dbReference type="SUPFAM" id="SSF48056">
    <property type="entry name" value="Di-copper centre-containing domain"/>
    <property type="match status" value="1"/>
</dbReference>
<dbReference type="InterPro" id="IPR002227">
    <property type="entry name" value="Tyrosinase_Cu-bd"/>
</dbReference>
<keyword evidence="7" id="KW-0503">Monooxygenase</keyword>
<evidence type="ECO:0000256" key="5">
    <source>
        <dbReference type="ARBA" id="ARBA00023002"/>
    </source>
</evidence>
<dbReference type="PROSITE" id="PS00498">
    <property type="entry name" value="TYROSINASE_2"/>
    <property type="match status" value="1"/>
</dbReference>